<dbReference type="EMBL" id="MCFG01000064">
    <property type="protein sequence ID" value="ORX83826.1"/>
    <property type="molecule type" value="Genomic_DNA"/>
</dbReference>
<evidence type="ECO:0000313" key="4">
    <source>
        <dbReference type="Proteomes" id="UP000193944"/>
    </source>
</evidence>
<evidence type="ECO:0000313" key="3">
    <source>
        <dbReference type="EMBL" id="ORX83826.1"/>
    </source>
</evidence>
<feature type="region of interest" description="Disordered" evidence="1">
    <location>
        <begin position="61"/>
        <end position="88"/>
    </location>
</feature>
<dbReference type="SUPFAM" id="SSF50182">
    <property type="entry name" value="Sm-like ribonucleoproteins"/>
    <property type="match status" value="1"/>
</dbReference>
<name>A0A1Y1XEF8_9FUNG</name>
<feature type="domain" description="Sm" evidence="2">
    <location>
        <begin position="17"/>
        <end position="110"/>
    </location>
</feature>
<dbReference type="InterPro" id="IPR050914">
    <property type="entry name" value="snRNP_SmB/NAA38-like"/>
</dbReference>
<keyword evidence="4" id="KW-1185">Reference proteome</keyword>
<dbReference type="STRING" id="1754192.A0A1Y1XEF8"/>
<dbReference type="Pfam" id="PF01423">
    <property type="entry name" value="LSM"/>
    <property type="match status" value="1"/>
</dbReference>
<proteinExistence type="predicted"/>
<dbReference type="Proteomes" id="UP000193944">
    <property type="component" value="Unassembled WGS sequence"/>
</dbReference>
<organism evidence="3 4">
    <name type="scientific">Anaeromyces robustus</name>
    <dbReference type="NCBI Taxonomy" id="1754192"/>
    <lineage>
        <taxon>Eukaryota</taxon>
        <taxon>Fungi</taxon>
        <taxon>Fungi incertae sedis</taxon>
        <taxon>Chytridiomycota</taxon>
        <taxon>Chytridiomycota incertae sedis</taxon>
        <taxon>Neocallimastigomycetes</taxon>
        <taxon>Neocallimastigales</taxon>
        <taxon>Neocallimastigaceae</taxon>
        <taxon>Anaeromyces</taxon>
    </lineage>
</organism>
<dbReference type="OrthoDB" id="368909at2759"/>
<dbReference type="PANTHER" id="PTHR10701:SF5">
    <property type="entry name" value="N-ALPHA-ACETYLTRANSFERASE 38, NATC AUXILIARY SUBUNIT"/>
    <property type="match status" value="1"/>
</dbReference>
<reference evidence="3 4" key="1">
    <citation type="submission" date="2016-08" db="EMBL/GenBank/DDBJ databases">
        <title>A Parts List for Fungal Cellulosomes Revealed by Comparative Genomics.</title>
        <authorList>
            <consortium name="DOE Joint Genome Institute"/>
            <person name="Haitjema C.H."/>
            <person name="Gilmore S.P."/>
            <person name="Henske J.K."/>
            <person name="Solomon K.V."/>
            <person name="De Groot R."/>
            <person name="Kuo A."/>
            <person name="Mondo S.J."/>
            <person name="Salamov A.A."/>
            <person name="Labutti K."/>
            <person name="Zhao Z."/>
            <person name="Chiniquy J."/>
            <person name="Barry K."/>
            <person name="Brewer H.M."/>
            <person name="Purvine S.O."/>
            <person name="Wright A.T."/>
            <person name="Boxma B."/>
            <person name="Van Alen T."/>
            <person name="Hackstein J.H."/>
            <person name="Baker S.E."/>
            <person name="Grigoriev I.V."/>
            <person name="O'Malley M.A."/>
        </authorList>
    </citation>
    <scope>NUCLEOTIDE SEQUENCE [LARGE SCALE GENOMIC DNA]</scope>
    <source>
        <strain evidence="3 4">S4</strain>
    </source>
</reference>
<comment type="caution">
    <text evidence="3">The sequence shown here is derived from an EMBL/GenBank/DDBJ whole genome shotgun (WGS) entry which is preliminary data.</text>
</comment>
<protein>
    <recommendedName>
        <fullName evidence="2">Sm domain-containing protein</fullName>
    </recommendedName>
</protein>
<feature type="compositionally biased region" description="Basic and acidic residues" evidence="1">
    <location>
        <begin position="61"/>
        <end position="80"/>
    </location>
</feature>
<dbReference type="AlphaFoldDB" id="A0A1Y1XEF8"/>
<evidence type="ECO:0000259" key="2">
    <source>
        <dbReference type="SMART" id="SM00651"/>
    </source>
</evidence>
<accession>A0A1Y1XEF8</accession>
<dbReference type="Gene3D" id="2.30.30.100">
    <property type="match status" value="1"/>
</dbReference>
<dbReference type="InterPro" id="IPR034110">
    <property type="entry name" value="LSMD1_Sm"/>
</dbReference>
<dbReference type="InterPro" id="IPR010920">
    <property type="entry name" value="LSM_dom_sf"/>
</dbReference>
<gene>
    <name evidence="3" type="ORF">BCR32DRAFT_326187</name>
</gene>
<dbReference type="GO" id="GO:0031417">
    <property type="term" value="C:NatC complex"/>
    <property type="evidence" value="ECO:0007669"/>
    <property type="project" value="InterPro"/>
</dbReference>
<dbReference type="PANTHER" id="PTHR10701">
    <property type="entry name" value="SMALL NUCLEAR RIBONUCLEOPROTEIN-ASSOCIATED PROTEIN B AND N"/>
    <property type="match status" value="1"/>
</dbReference>
<sequence>MAAKEVYCPKNDTPNIKELSQYIYTKLRITIEDKRKFIGYFMCIDKDKNIILSSSNEYTLKEEKQKENQEENEEQNKVENSEEDDSLSNYNSRFLGLIMIPGKYIKKVEAITYPYL</sequence>
<dbReference type="SMART" id="SM00651">
    <property type="entry name" value="Sm"/>
    <property type="match status" value="1"/>
</dbReference>
<evidence type="ECO:0000256" key="1">
    <source>
        <dbReference type="SAM" id="MobiDB-lite"/>
    </source>
</evidence>
<reference evidence="3 4" key="2">
    <citation type="submission" date="2016-08" db="EMBL/GenBank/DDBJ databases">
        <title>Pervasive Adenine N6-methylation of Active Genes in Fungi.</title>
        <authorList>
            <consortium name="DOE Joint Genome Institute"/>
            <person name="Mondo S.J."/>
            <person name="Dannebaum R.O."/>
            <person name="Kuo R.C."/>
            <person name="Labutti K."/>
            <person name="Haridas S."/>
            <person name="Kuo A."/>
            <person name="Salamov A."/>
            <person name="Ahrendt S.R."/>
            <person name="Lipzen A."/>
            <person name="Sullivan W."/>
            <person name="Andreopoulos W.B."/>
            <person name="Clum A."/>
            <person name="Lindquist E."/>
            <person name="Daum C."/>
            <person name="Ramamoorthy G.K."/>
            <person name="Gryganskyi A."/>
            <person name="Culley D."/>
            <person name="Magnuson J.K."/>
            <person name="James T.Y."/>
            <person name="O'Malley M.A."/>
            <person name="Stajich J.E."/>
            <person name="Spatafora J.W."/>
            <person name="Visel A."/>
            <person name="Grigoriev I.V."/>
        </authorList>
    </citation>
    <scope>NUCLEOTIDE SEQUENCE [LARGE SCALE GENOMIC DNA]</scope>
    <source>
        <strain evidence="3 4">S4</strain>
    </source>
</reference>
<dbReference type="InterPro" id="IPR001163">
    <property type="entry name" value="Sm_dom_euk/arc"/>
</dbReference>
<dbReference type="CDD" id="cd06168">
    <property type="entry name" value="LSMD1"/>
    <property type="match status" value="1"/>
</dbReference>